<evidence type="ECO:0000259" key="4">
    <source>
        <dbReference type="PROSITE" id="PS51161"/>
    </source>
</evidence>
<dbReference type="InterPro" id="IPR027417">
    <property type="entry name" value="P-loop_NTPase"/>
</dbReference>
<dbReference type="PROSITE" id="PS51161">
    <property type="entry name" value="ATP_CONE"/>
    <property type="match status" value="1"/>
</dbReference>
<dbReference type="InterPro" id="IPR005144">
    <property type="entry name" value="ATP-cone_dom"/>
</dbReference>
<dbReference type="Pfam" id="PF00485">
    <property type="entry name" value="PRK"/>
    <property type="match status" value="1"/>
</dbReference>
<feature type="domain" description="ATP-cone" evidence="4">
    <location>
        <begin position="8"/>
        <end position="121"/>
    </location>
</feature>
<evidence type="ECO:0000256" key="1">
    <source>
        <dbReference type="ARBA" id="ARBA00022741"/>
    </source>
</evidence>
<dbReference type="Pfam" id="PF03477">
    <property type="entry name" value="ATP-cone"/>
    <property type="match status" value="1"/>
</dbReference>
<evidence type="ECO:0000256" key="3">
    <source>
        <dbReference type="PROSITE-ProRule" id="PRU00492"/>
    </source>
</evidence>
<accession>A0A2N1PQK1</accession>
<dbReference type="PANTHER" id="PTHR10285">
    <property type="entry name" value="URIDINE KINASE"/>
    <property type="match status" value="1"/>
</dbReference>
<dbReference type="SUPFAM" id="SSF52540">
    <property type="entry name" value="P-loop containing nucleoside triphosphate hydrolases"/>
    <property type="match status" value="1"/>
</dbReference>
<dbReference type="EMBL" id="PGXC01000005">
    <property type="protein sequence ID" value="PKK90621.1"/>
    <property type="molecule type" value="Genomic_DNA"/>
</dbReference>
<gene>
    <name evidence="5" type="ORF">CVV64_09700</name>
</gene>
<evidence type="ECO:0000313" key="5">
    <source>
        <dbReference type="EMBL" id="PKK90621.1"/>
    </source>
</evidence>
<evidence type="ECO:0000313" key="6">
    <source>
        <dbReference type="Proteomes" id="UP000233256"/>
    </source>
</evidence>
<reference evidence="5 6" key="1">
    <citation type="journal article" date="2017" name="ISME J.">
        <title>Potential for microbial H2 and metal transformations associated with novel bacteria and archaea in deep terrestrial subsurface sediments.</title>
        <authorList>
            <person name="Hernsdorf A.W."/>
            <person name="Amano Y."/>
            <person name="Miyakawa K."/>
            <person name="Ise K."/>
            <person name="Suzuki Y."/>
            <person name="Anantharaman K."/>
            <person name="Probst A."/>
            <person name="Burstein D."/>
            <person name="Thomas B.C."/>
            <person name="Banfield J.F."/>
        </authorList>
    </citation>
    <scope>NUCLEOTIDE SEQUENCE [LARGE SCALE GENOMIC DNA]</scope>
    <source>
        <strain evidence="5">HGW-Wallbacteria-1</strain>
    </source>
</reference>
<sequence>MAVENKIAKIKKRTGALTPFDTERIRKVFLSAAREAGGFQRYIIDESMYRSCRGSEEEVIADFLVDDVVMCLNNNPAFLSPNFPPTVEDIQNTVVHVLRSRGFIDIADRYEIYRFSRIYVRAGVKNGGIYEEELVKNDLGYSKIGESLEWNRKHGCDTIEKLNEIVVDKARFSELIRDSIAFYESQLDEAVAMFEEKYKREKIRLFFVSGPSSSGKTTTTEKIKARLKNKGFRIATISVDDFFYSLGEHPMDWFKDHHYETPFALDLEAINETICKLLAGEAVRMPRYNFKTGMREDGNEMRVAEDEVIFLDSLHGLYRHMTIGVPDSIKFKLYIEAFNSIFDGDGKSQMLYGHTDIRLLRRLLRDFKHRNHDPVKTVGHWHYVREGDLKYILPYMGTADYVVNGGLAFDWHVIKAYTKDLFPALTDFSPHSRLDAFLRVKRIRTIFDSLVDIPKEMCDELIPADCHIREFIGGSVYEIPHNE</sequence>
<dbReference type="AlphaFoldDB" id="A0A2N1PQK1"/>
<keyword evidence="1 3" id="KW-0547">Nucleotide-binding</keyword>
<organism evidence="5 6">
    <name type="scientific">Candidatus Wallbacteria bacterium HGW-Wallbacteria-1</name>
    <dbReference type="NCBI Taxonomy" id="2013854"/>
    <lineage>
        <taxon>Bacteria</taxon>
        <taxon>Candidatus Walliibacteriota</taxon>
    </lineage>
</organism>
<protein>
    <recommendedName>
        <fullName evidence="4">ATP-cone domain-containing protein</fullName>
    </recommendedName>
</protein>
<keyword evidence="2 3" id="KW-0067">ATP-binding</keyword>
<evidence type="ECO:0000256" key="2">
    <source>
        <dbReference type="ARBA" id="ARBA00022840"/>
    </source>
</evidence>
<dbReference type="GO" id="GO:0016301">
    <property type="term" value="F:kinase activity"/>
    <property type="evidence" value="ECO:0007669"/>
    <property type="project" value="InterPro"/>
</dbReference>
<dbReference type="Gene3D" id="3.40.50.300">
    <property type="entry name" value="P-loop containing nucleotide triphosphate hydrolases"/>
    <property type="match status" value="1"/>
</dbReference>
<dbReference type="InterPro" id="IPR006083">
    <property type="entry name" value="PRK/URK"/>
</dbReference>
<dbReference type="GO" id="GO:0005524">
    <property type="term" value="F:ATP binding"/>
    <property type="evidence" value="ECO:0007669"/>
    <property type="project" value="UniProtKB-UniRule"/>
</dbReference>
<proteinExistence type="predicted"/>
<comment type="caution">
    <text evidence="5">The sequence shown here is derived from an EMBL/GenBank/DDBJ whole genome shotgun (WGS) entry which is preliminary data.</text>
</comment>
<name>A0A2N1PQK1_9BACT</name>
<dbReference type="Proteomes" id="UP000233256">
    <property type="component" value="Unassembled WGS sequence"/>
</dbReference>